<dbReference type="PROSITE" id="PS51795">
    <property type="entry name" value="ZF_FLZ"/>
    <property type="match status" value="1"/>
</dbReference>
<evidence type="ECO:0000256" key="1">
    <source>
        <dbReference type="ARBA" id="ARBA00009374"/>
    </source>
</evidence>
<keyword evidence="2" id="KW-0479">Metal-binding</keyword>
<feature type="zinc finger region" description="FLZ-type" evidence="3">
    <location>
        <begin position="48"/>
        <end position="92"/>
    </location>
</feature>
<comment type="caution">
    <text evidence="6">The sequence shown here is derived from an EMBL/GenBank/DDBJ whole genome shotgun (WGS) entry which is preliminary data.</text>
</comment>
<keyword evidence="7" id="KW-1185">Reference proteome</keyword>
<name>A0AAV7FF61_ARIFI</name>
<dbReference type="PANTHER" id="PTHR47847">
    <property type="entry name" value="FCS-LIKE ZINC FINGER 17"/>
    <property type="match status" value="1"/>
</dbReference>
<evidence type="ECO:0000313" key="7">
    <source>
        <dbReference type="Proteomes" id="UP000825729"/>
    </source>
</evidence>
<dbReference type="EMBL" id="JAINDJ010000002">
    <property type="protein sequence ID" value="KAG9459788.1"/>
    <property type="molecule type" value="Genomic_DNA"/>
</dbReference>
<sequence length="134" mass="15489">MEIITNEPIGLRIILVHKPRVLTRSVAGLMNHPRIAQGINNVPRVVGNFLQACRLCKKKLSPEKDVYMYRGDQAFCSVDCRCEQILLDEMCETEEYLRLRRKPKRVSPPPPLRCNAEGNRVQESHPRRRIWVAG</sequence>
<dbReference type="Proteomes" id="UP000825729">
    <property type="component" value="Unassembled WGS sequence"/>
</dbReference>
<dbReference type="AlphaFoldDB" id="A0AAV7FF61"/>
<comment type="similarity">
    <text evidence="1">Belongs to the FLZ family.</text>
</comment>
<dbReference type="InterPro" id="IPR007650">
    <property type="entry name" value="Zf-FLZ_dom"/>
</dbReference>
<proteinExistence type="inferred from homology"/>
<feature type="domain" description="FLZ-type" evidence="5">
    <location>
        <begin position="48"/>
        <end position="92"/>
    </location>
</feature>
<evidence type="ECO:0000256" key="4">
    <source>
        <dbReference type="SAM" id="MobiDB-lite"/>
    </source>
</evidence>
<dbReference type="PANTHER" id="PTHR47847:SF2">
    <property type="entry name" value="FCS-LIKE ZINC FINGER 17-RELATED"/>
    <property type="match status" value="1"/>
</dbReference>
<dbReference type="GO" id="GO:0046872">
    <property type="term" value="F:metal ion binding"/>
    <property type="evidence" value="ECO:0007669"/>
    <property type="project" value="UniProtKB-KW"/>
</dbReference>
<reference evidence="6 7" key="1">
    <citation type="submission" date="2021-07" db="EMBL/GenBank/DDBJ databases">
        <title>The Aristolochia fimbriata genome: insights into angiosperm evolution, floral development and chemical biosynthesis.</title>
        <authorList>
            <person name="Jiao Y."/>
        </authorList>
    </citation>
    <scope>NUCLEOTIDE SEQUENCE [LARGE SCALE GENOMIC DNA]</scope>
    <source>
        <strain evidence="6">IBCAS-2021</strain>
        <tissue evidence="6">Leaf</tissue>
    </source>
</reference>
<dbReference type="InterPro" id="IPR044181">
    <property type="entry name" value="FLZ17/18"/>
</dbReference>
<evidence type="ECO:0000256" key="2">
    <source>
        <dbReference type="ARBA" id="ARBA00022723"/>
    </source>
</evidence>
<evidence type="ECO:0000259" key="5">
    <source>
        <dbReference type="PROSITE" id="PS51795"/>
    </source>
</evidence>
<dbReference type="Pfam" id="PF04570">
    <property type="entry name" value="zf-FLZ"/>
    <property type="match status" value="1"/>
</dbReference>
<organism evidence="6 7">
    <name type="scientific">Aristolochia fimbriata</name>
    <name type="common">White veined hardy Dutchman's pipe vine</name>
    <dbReference type="NCBI Taxonomy" id="158543"/>
    <lineage>
        <taxon>Eukaryota</taxon>
        <taxon>Viridiplantae</taxon>
        <taxon>Streptophyta</taxon>
        <taxon>Embryophyta</taxon>
        <taxon>Tracheophyta</taxon>
        <taxon>Spermatophyta</taxon>
        <taxon>Magnoliopsida</taxon>
        <taxon>Magnoliidae</taxon>
        <taxon>Piperales</taxon>
        <taxon>Aristolochiaceae</taxon>
        <taxon>Aristolochia</taxon>
    </lineage>
</organism>
<evidence type="ECO:0000313" key="6">
    <source>
        <dbReference type="EMBL" id="KAG9459788.1"/>
    </source>
</evidence>
<accession>A0AAV7FF61</accession>
<evidence type="ECO:0000256" key="3">
    <source>
        <dbReference type="PROSITE-ProRule" id="PRU01131"/>
    </source>
</evidence>
<gene>
    <name evidence="6" type="ORF">H6P81_004296</name>
</gene>
<feature type="region of interest" description="Disordered" evidence="4">
    <location>
        <begin position="102"/>
        <end position="121"/>
    </location>
</feature>
<protein>
    <recommendedName>
        <fullName evidence="5">FLZ-type domain-containing protein</fullName>
    </recommendedName>
</protein>